<dbReference type="EMBL" id="NSCI01000001">
    <property type="protein sequence ID" value="RAW93718.1"/>
    <property type="molecule type" value="Genomic_DNA"/>
</dbReference>
<name>A0A329VNK3_9GAMM</name>
<reference evidence="1 2" key="1">
    <citation type="journal article" date="2018" name="Int. J. Syst. Evol. Microbiol.">
        <title>Whole-genome-based revisit of Photorhabdus phylogeny: proposal for the elevation of most Photorhabdus subspecies to the species level and description of one novel species Photorhabdus bodei sp. nov., and one novel subspecies Photorhabdus laumondii subsp. clarkei subsp. nov.</title>
        <authorList>
            <person name="Machado R.A.R."/>
            <person name="Wuthrich D."/>
            <person name="Kuhnert P."/>
            <person name="Arce C.C.M."/>
            <person name="Thonen L."/>
            <person name="Ruiz C."/>
            <person name="Zhang X."/>
            <person name="Robert C.A.M."/>
            <person name="Karimi J."/>
            <person name="Kamali S."/>
            <person name="Ma J."/>
            <person name="Bruggmann R."/>
            <person name="Erb M."/>
        </authorList>
    </citation>
    <scope>NUCLEOTIDE SEQUENCE [LARGE SCALE GENOMIC DNA]</scope>
    <source>
        <strain evidence="1 2">BOJ-47</strain>
    </source>
</reference>
<evidence type="ECO:0000313" key="1">
    <source>
        <dbReference type="EMBL" id="RAW93718.1"/>
    </source>
</evidence>
<proteinExistence type="predicted"/>
<dbReference type="Gene3D" id="3.30.2310.20">
    <property type="entry name" value="RelE-like"/>
    <property type="match status" value="1"/>
</dbReference>
<evidence type="ECO:0000313" key="2">
    <source>
        <dbReference type="Proteomes" id="UP000250870"/>
    </source>
</evidence>
<gene>
    <name evidence="1" type="ORF">CKY01_00430</name>
</gene>
<comment type="caution">
    <text evidence="1">The sequence shown here is derived from an EMBL/GenBank/DDBJ whole genome shotgun (WGS) entry which is preliminary data.</text>
</comment>
<organism evidence="1 2">
    <name type="scientific">Photorhabdus laumondii subsp. clarkei</name>
    <dbReference type="NCBI Taxonomy" id="2029685"/>
    <lineage>
        <taxon>Bacteria</taxon>
        <taxon>Pseudomonadati</taxon>
        <taxon>Pseudomonadota</taxon>
        <taxon>Gammaproteobacteria</taxon>
        <taxon>Enterobacterales</taxon>
        <taxon>Morganellaceae</taxon>
        <taxon>Photorhabdus</taxon>
    </lineage>
</organism>
<protein>
    <submittedName>
        <fullName evidence="1">Uncharacterized protein</fullName>
    </submittedName>
</protein>
<accession>A0A329VNK3</accession>
<dbReference type="Proteomes" id="UP000250870">
    <property type="component" value="Unassembled WGS sequence"/>
</dbReference>
<dbReference type="AlphaFoldDB" id="A0A329VNK3"/>
<dbReference type="InterPro" id="IPR035093">
    <property type="entry name" value="RelE/ParE_toxin_dom_sf"/>
</dbReference>
<sequence length="99" mass="11581">MDYEFYNTWIHIITTTSIQPKHTVKLQIQLTTINTAKKPDDMNAPSWKLHPLKGADYNKMGSTEMWTEMQSQHKRPEIKPMEYPVCSAAEFIHDTRDLS</sequence>